<dbReference type="RefSeq" id="XP_023699285.1">
    <property type="nucleotide sequence ID" value="XM_023843517.2"/>
</dbReference>
<evidence type="ECO:0000313" key="6">
    <source>
        <dbReference type="Ensembl" id="ENSPKIP00000024926.1"/>
    </source>
</evidence>
<dbReference type="PANTHER" id="PTHR19143:SF256">
    <property type="entry name" value="ANGIOPOIETIN-RELATED PROTEIN 4"/>
    <property type="match status" value="1"/>
</dbReference>
<feature type="compositionally biased region" description="Polar residues" evidence="3">
    <location>
        <begin position="218"/>
        <end position="230"/>
    </location>
</feature>
<evidence type="ECO:0000256" key="3">
    <source>
        <dbReference type="SAM" id="MobiDB-lite"/>
    </source>
</evidence>
<dbReference type="Gene3D" id="4.10.530.10">
    <property type="entry name" value="Gamma-fibrinogen Carboxyl Terminal Fragment, domain 2"/>
    <property type="match status" value="1"/>
</dbReference>
<dbReference type="SUPFAM" id="SSF56496">
    <property type="entry name" value="Fibrinogen C-terminal domain-like"/>
    <property type="match status" value="1"/>
</dbReference>
<protein>
    <submittedName>
        <fullName evidence="6">Angiopoietin-like 4</fullName>
    </submittedName>
</protein>
<evidence type="ECO:0000313" key="7">
    <source>
        <dbReference type="Proteomes" id="UP000261540"/>
    </source>
</evidence>
<dbReference type="PANTHER" id="PTHR19143">
    <property type="entry name" value="FIBRINOGEN/TENASCIN/ANGIOPOEITIN"/>
    <property type="match status" value="1"/>
</dbReference>
<dbReference type="Gene3D" id="3.90.215.10">
    <property type="entry name" value="Gamma Fibrinogen, chain A, domain 1"/>
    <property type="match status" value="1"/>
</dbReference>
<dbReference type="AlphaFoldDB" id="A0A3B3S4F7"/>
<feature type="domain" description="Fibrinogen C-terminal" evidence="5">
    <location>
        <begin position="226"/>
        <end position="448"/>
    </location>
</feature>
<dbReference type="InterPro" id="IPR014716">
    <property type="entry name" value="Fibrinogen_a/b/g_C_1"/>
</dbReference>
<name>A0A3B3S4F7_9TELE</name>
<keyword evidence="4" id="KW-0732">Signal</keyword>
<reference evidence="6" key="1">
    <citation type="submission" date="2025-08" db="UniProtKB">
        <authorList>
            <consortium name="Ensembl"/>
        </authorList>
    </citation>
    <scope>IDENTIFICATION</scope>
</reference>
<keyword evidence="2" id="KW-0175">Coiled coil</keyword>
<sequence length="453" mass="51783">MRSTMVVPLLCLVFLAHVGLGYVPDRKGATGKERKVQYASWDDVNVIAHGLLQLGHGLKEHVDKTKGQIRDISSKLKVFNSTVAELGKQTQSLKEDGEVLKLKAQQLQVQQSQVLNISNELWEKTEELQRERLQVHERIGKLEQKVYGILHGDVSNSSDSGLIQLMLEAQNRRIDDLIEEIRQQQERLEKQNARIKNLQSQIKQRKERSYLRREETAVNGSREQSDSPTEAATDCHKLFLSGKRTSGIYTIQPLNSQPFHVFCEMTDEGGWTVMQRRHDGSLDFDQLWQAYEEGFGSPSGDFWLGLQKMHALSVQGEYIMQVELSNWKDETESVKYLFSLGGEESDYTLHLKDVSSGSLASALASNPSGLPFSTRDRDNDQRTDINCAKHLSGGWWFSNCGRSNLNGKYFNNPLPKQRHQRKQAVFWKTQRGRYYPWKTTAMKIAPIEIEKQS</sequence>
<evidence type="ECO:0000256" key="2">
    <source>
        <dbReference type="SAM" id="Coils"/>
    </source>
</evidence>
<dbReference type="OrthoDB" id="6145874at2759"/>
<dbReference type="Pfam" id="PF00147">
    <property type="entry name" value="Fibrinogen_C"/>
    <property type="match status" value="1"/>
</dbReference>
<dbReference type="InterPro" id="IPR020837">
    <property type="entry name" value="Fibrinogen_CS"/>
</dbReference>
<dbReference type="GO" id="GO:0005615">
    <property type="term" value="C:extracellular space"/>
    <property type="evidence" value="ECO:0007669"/>
    <property type="project" value="TreeGrafter"/>
</dbReference>
<feature type="coiled-coil region" evidence="2">
    <location>
        <begin position="125"/>
        <end position="208"/>
    </location>
</feature>
<accession>A0A3B3S4F7</accession>
<dbReference type="NCBIfam" id="NF040941">
    <property type="entry name" value="GGGWT_bact"/>
    <property type="match status" value="1"/>
</dbReference>
<keyword evidence="7" id="KW-1185">Reference proteome</keyword>
<evidence type="ECO:0000256" key="1">
    <source>
        <dbReference type="ARBA" id="ARBA00023157"/>
    </source>
</evidence>
<dbReference type="SMART" id="SM00186">
    <property type="entry name" value="FBG"/>
    <property type="match status" value="1"/>
</dbReference>
<dbReference type="Ensembl" id="ENSPKIT00000005648.1">
    <property type="protein sequence ID" value="ENSPKIP00000024926.1"/>
    <property type="gene ID" value="ENSPKIG00000007986.1"/>
</dbReference>
<feature type="chain" id="PRO_5017182236" evidence="4">
    <location>
        <begin position="22"/>
        <end position="453"/>
    </location>
</feature>
<organism evidence="6 7">
    <name type="scientific">Paramormyrops kingsleyae</name>
    <dbReference type="NCBI Taxonomy" id="1676925"/>
    <lineage>
        <taxon>Eukaryota</taxon>
        <taxon>Metazoa</taxon>
        <taxon>Chordata</taxon>
        <taxon>Craniata</taxon>
        <taxon>Vertebrata</taxon>
        <taxon>Euteleostomi</taxon>
        <taxon>Actinopterygii</taxon>
        <taxon>Neopterygii</taxon>
        <taxon>Teleostei</taxon>
        <taxon>Osteoglossocephala</taxon>
        <taxon>Osteoglossomorpha</taxon>
        <taxon>Osteoglossiformes</taxon>
        <taxon>Mormyridae</taxon>
        <taxon>Paramormyrops</taxon>
    </lineage>
</organism>
<dbReference type="STRING" id="1676925.ENSPKIP00000024926"/>
<dbReference type="GO" id="GO:0004857">
    <property type="term" value="F:enzyme inhibitor activity"/>
    <property type="evidence" value="ECO:0007669"/>
    <property type="project" value="TreeGrafter"/>
</dbReference>
<feature type="region of interest" description="Disordered" evidence="3">
    <location>
        <begin position="209"/>
        <end position="232"/>
    </location>
</feature>
<dbReference type="PROSITE" id="PS51406">
    <property type="entry name" value="FIBRINOGEN_C_2"/>
    <property type="match status" value="1"/>
</dbReference>
<evidence type="ECO:0000259" key="5">
    <source>
        <dbReference type="PROSITE" id="PS51406"/>
    </source>
</evidence>
<evidence type="ECO:0000256" key="4">
    <source>
        <dbReference type="SAM" id="SignalP"/>
    </source>
</evidence>
<feature type="signal peptide" evidence="4">
    <location>
        <begin position="1"/>
        <end position="21"/>
    </location>
</feature>
<dbReference type="GeneID" id="111860134"/>
<dbReference type="InterPro" id="IPR050373">
    <property type="entry name" value="Fibrinogen_C-term_domain"/>
</dbReference>
<keyword evidence="1" id="KW-1015">Disulfide bond</keyword>
<dbReference type="InterPro" id="IPR002181">
    <property type="entry name" value="Fibrinogen_a/b/g_C_dom"/>
</dbReference>
<dbReference type="InterPro" id="IPR036056">
    <property type="entry name" value="Fibrinogen-like_C"/>
</dbReference>
<proteinExistence type="predicted"/>
<dbReference type="Proteomes" id="UP000261540">
    <property type="component" value="Unplaced"/>
</dbReference>
<dbReference type="PROSITE" id="PS00514">
    <property type="entry name" value="FIBRINOGEN_C_1"/>
    <property type="match status" value="1"/>
</dbReference>
<dbReference type="CDD" id="cd00087">
    <property type="entry name" value="FReD"/>
    <property type="match status" value="1"/>
</dbReference>
<reference evidence="6" key="2">
    <citation type="submission" date="2025-09" db="UniProtKB">
        <authorList>
            <consortium name="Ensembl"/>
        </authorList>
    </citation>
    <scope>IDENTIFICATION</scope>
</reference>
<dbReference type="GeneTree" id="ENSGT00940000159478"/>
<dbReference type="GO" id="GO:0070328">
    <property type="term" value="P:triglyceride homeostasis"/>
    <property type="evidence" value="ECO:0007669"/>
    <property type="project" value="TreeGrafter"/>
</dbReference>